<dbReference type="Pfam" id="PF13977">
    <property type="entry name" value="TetR_C_6"/>
    <property type="match status" value="1"/>
</dbReference>
<evidence type="ECO:0000259" key="6">
    <source>
        <dbReference type="PROSITE" id="PS50977"/>
    </source>
</evidence>
<evidence type="ECO:0000256" key="4">
    <source>
        <dbReference type="ARBA" id="ARBA00023163"/>
    </source>
</evidence>
<accession>A0ABU2KRA2</accession>
<dbReference type="Proteomes" id="UP001183226">
    <property type="component" value="Unassembled WGS sequence"/>
</dbReference>
<keyword evidence="1" id="KW-0678">Repressor</keyword>
<dbReference type="SUPFAM" id="SSF46689">
    <property type="entry name" value="Homeodomain-like"/>
    <property type="match status" value="1"/>
</dbReference>
<dbReference type="Gene3D" id="1.10.357.10">
    <property type="entry name" value="Tetracycline Repressor, domain 2"/>
    <property type="match status" value="1"/>
</dbReference>
<keyword evidence="2" id="KW-0805">Transcription regulation</keyword>
<keyword evidence="4" id="KW-0804">Transcription</keyword>
<dbReference type="Pfam" id="PF00440">
    <property type="entry name" value="TetR_N"/>
    <property type="match status" value="1"/>
</dbReference>
<organism evidence="7 8">
    <name type="scientific">Streptomonospora wellingtoniae</name>
    <dbReference type="NCBI Taxonomy" id="3075544"/>
    <lineage>
        <taxon>Bacteria</taxon>
        <taxon>Bacillati</taxon>
        <taxon>Actinomycetota</taxon>
        <taxon>Actinomycetes</taxon>
        <taxon>Streptosporangiales</taxon>
        <taxon>Nocardiopsidaceae</taxon>
        <taxon>Streptomonospora</taxon>
    </lineage>
</organism>
<evidence type="ECO:0000256" key="3">
    <source>
        <dbReference type="ARBA" id="ARBA00023125"/>
    </source>
</evidence>
<sequence length="218" mass="22947">MPRVADHDARRRQIADAVRSVVSTRGLDAATVSRVAREAGFSVGLVQHYFPSKDDLLLFAYERVMARVGARAGDRIAEGESARGSIAAVLHSALRELLPLDEERRSEYRVTQAFAGRSLENPGLAGIAAANSARLRGEIATAVANGTACGEVEPDVDAQTAAARILATCEGLAAQLHREPEAAVGAATLSGAADAILAPVIGAVFTGECRQYAQDRNR</sequence>
<name>A0ABU2KRA2_9ACTN</name>
<reference evidence="8" key="1">
    <citation type="submission" date="2023-07" db="EMBL/GenBank/DDBJ databases">
        <title>30 novel species of actinomycetes from the DSMZ collection.</title>
        <authorList>
            <person name="Nouioui I."/>
        </authorList>
    </citation>
    <scope>NUCLEOTIDE SEQUENCE [LARGE SCALE GENOMIC DNA]</scope>
    <source>
        <strain evidence="8">DSM 45055</strain>
    </source>
</reference>
<evidence type="ECO:0000313" key="7">
    <source>
        <dbReference type="EMBL" id="MDT0301816.1"/>
    </source>
</evidence>
<dbReference type="InterPro" id="IPR001647">
    <property type="entry name" value="HTH_TetR"/>
</dbReference>
<dbReference type="PRINTS" id="PR00455">
    <property type="entry name" value="HTHTETR"/>
</dbReference>
<dbReference type="InterPro" id="IPR009057">
    <property type="entry name" value="Homeodomain-like_sf"/>
</dbReference>
<feature type="DNA-binding region" description="H-T-H motif" evidence="5">
    <location>
        <begin position="31"/>
        <end position="50"/>
    </location>
</feature>
<evidence type="ECO:0000313" key="8">
    <source>
        <dbReference type="Proteomes" id="UP001183226"/>
    </source>
</evidence>
<keyword evidence="8" id="KW-1185">Reference proteome</keyword>
<dbReference type="PANTHER" id="PTHR30055:SF234">
    <property type="entry name" value="HTH-TYPE TRANSCRIPTIONAL REGULATOR BETI"/>
    <property type="match status" value="1"/>
</dbReference>
<dbReference type="RefSeq" id="WP_311544287.1">
    <property type="nucleotide sequence ID" value="NZ_JAVREK010000005.1"/>
</dbReference>
<gene>
    <name evidence="7" type="ORF">RM446_06780</name>
</gene>
<dbReference type="SUPFAM" id="SSF48498">
    <property type="entry name" value="Tetracyclin repressor-like, C-terminal domain"/>
    <property type="match status" value="1"/>
</dbReference>
<dbReference type="InterPro" id="IPR036271">
    <property type="entry name" value="Tet_transcr_reg_TetR-rel_C_sf"/>
</dbReference>
<evidence type="ECO:0000256" key="2">
    <source>
        <dbReference type="ARBA" id="ARBA00023015"/>
    </source>
</evidence>
<dbReference type="EMBL" id="JAVREK010000005">
    <property type="protein sequence ID" value="MDT0301816.1"/>
    <property type="molecule type" value="Genomic_DNA"/>
</dbReference>
<keyword evidence="3 5" id="KW-0238">DNA-binding</keyword>
<dbReference type="InterPro" id="IPR050109">
    <property type="entry name" value="HTH-type_TetR-like_transc_reg"/>
</dbReference>
<dbReference type="PANTHER" id="PTHR30055">
    <property type="entry name" value="HTH-TYPE TRANSCRIPTIONAL REGULATOR RUTR"/>
    <property type="match status" value="1"/>
</dbReference>
<dbReference type="PROSITE" id="PS50977">
    <property type="entry name" value="HTH_TETR_2"/>
    <property type="match status" value="1"/>
</dbReference>
<proteinExistence type="predicted"/>
<feature type="domain" description="HTH tetR-type" evidence="6">
    <location>
        <begin position="8"/>
        <end position="68"/>
    </location>
</feature>
<dbReference type="InterPro" id="IPR039538">
    <property type="entry name" value="BetI_C"/>
</dbReference>
<protein>
    <submittedName>
        <fullName evidence="7">TetR family transcriptional regulator C-terminal domain-containing protein</fullName>
    </submittedName>
</protein>
<evidence type="ECO:0000256" key="5">
    <source>
        <dbReference type="PROSITE-ProRule" id="PRU00335"/>
    </source>
</evidence>
<evidence type="ECO:0000256" key="1">
    <source>
        <dbReference type="ARBA" id="ARBA00022491"/>
    </source>
</evidence>
<comment type="caution">
    <text evidence="7">The sequence shown here is derived from an EMBL/GenBank/DDBJ whole genome shotgun (WGS) entry which is preliminary data.</text>
</comment>